<dbReference type="PANTHER" id="PTHR39209">
    <property type="match status" value="1"/>
</dbReference>
<gene>
    <name evidence="2" type="ORF">M9R32_15435</name>
</gene>
<name>A0A9X3LL29_9BACL</name>
<dbReference type="SUPFAM" id="SSF56037">
    <property type="entry name" value="PheT/TilS domain"/>
    <property type="match status" value="1"/>
</dbReference>
<dbReference type="GO" id="GO:0003723">
    <property type="term" value="F:RNA binding"/>
    <property type="evidence" value="ECO:0007669"/>
    <property type="project" value="InterPro"/>
</dbReference>
<dbReference type="Proteomes" id="UP001152173">
    <property type="component" value="Unassembled WGS sequence"/>
</dbReference>
<keyword evidence="2" id="KW-0436">Ligase</keyword>
<proteinExistence type="predicted"/>
<dbReference type="Gene3D" id="3.50.40.10">
    <property type="entry name" value="Phenylalanyl-trna Synthetase, Chain B, domain 3"/>
    <property type="match status" value="1"/>
</dbReference>
<dbReference type="InterPro" id="IPR020825">
    <property type="entry name" value="Phe-tRNA_synthase-like_B3/B4"/>
</dbReference>
<dbReference type="Pfam" id="PF03483">
    <property type="entry name" value="B3_4"/>
    <property type="match status" value="1"/>
</dbReference>
<dbReference type="GO" id="GO:0004826">
    <property type="term" value="F:phenylalanine-tRNA ligase activity"/>
    <property type="evidence" value="ECO:0007669"/>
    <property type="project" value="InterPro"/>
</dbReference>
<keyword evidence="3" id="KW-1185">Reference proteome</keyword>
<dbReference type="EMBL" id="JAMKBJ010000020">
    <property type="protein sequence ID" value="MCZ8538569.1"/>
    <property type="molecule type" value="Genomic_DNA"/>
</dbReference>
<protein>
    <submittedName>
        <fullName evidence="2">Phenylalanine--tRNA ligase beta subunit-related protein</fullName>
    </submittedName>
</protein>
<evidence type="ECO:0000313" key="3">
    <source>
        <dbReference type="Proteomes" id="UP001152173"/>
    </source>
</evidence>
<organism evidence="2 3">
    <name type="scientific">Paenisporosarcina quisquiliarum</name>
    <dbReference type="NCBI Taxonomy" id="365346"/>
    <lineage>
        <taxon>Bacteria</taxon>
        <taxon>Bacillati</taxon>
        <taxon>Bacillota</taxon>
        <taxon>Bacilli</taxon>
        <taxon>Bacillales</taxon>
        <taxon>Caryophanaceae</taxon>
        <taxon>Paenisporosarcina</taxon>
    </lineage>
</organism>
<dbReference type="AlphaFoldDB" id="A0A9X3LL29"/>
<reference evidence="2" key="1">
    <citation type="submission" date="2022-05" db="EMBL/GenBank/DDBJ databases">
        <authorList>
            <person name="Colautti A."/>
            <person name="Iacumin L."/>
        </authorList>
    </citation>
    <scope>NUCLEOTIDE SEQUENCE</scope>
    <source>
        <strain evidence="2">SK 55</strain>
    </source>
</reference>
<feature type="domain" description="B3/B4 tRNA-binding" evidence="1">
    <location>
        <begin position="62"/>
        <end position="212"/>
    </location>
</feature>
<evidence type="ECO:0000259" key="1">
    <source>
        <dbReference type="SMART" id="SM00873"/>
    </source>
</evidence>
<dbReference type="InterPro" id="IPR005146">
    <property type="entry name" value="B3/B4_tRNA-bd"/>
</dbReference>
<evidence type="ECO:0000313" key="2">
    <source>
        <dbReference type="EMBL" id="MCZ8538569.1"/>
    </source>
</evidence>
<dbReference type="RefSeq" id="WP_269927635.1">
    <property type="nucleotide sequence ID" value="NZ_JAMKBJ010000020.1"/>
</dbReference>
<comment type="caution">
    <text evidence="2">The sequence shown here is derived from an EMBL/GenBank/DDBJ whole genome shotgun (WGS) entry which is preliminary data.</text>
</comment>
<dbReference type="SMART" id="SM00873">
    <property type="entry name" value="B3_4"/>
    <property type="match status" value="1"/>
</dbReference>
<sequence length="232" mass="26269">MKASIESSIFQIDEFVKIGINHYTKFVISESPQMLKGRMQLFQEHLFFDLQDKELTDYEGIKEWRTLWKKLGADPGRYRPSMEAMMRRIRNQNYLQPYNSGVDLNNFFSLQYEIPVGLYDLRAIEGDIHIKLGSSDTSYTGINGRENNLDGILTITDDIGPFGSPFVDSLRTAVSEQTADALQVFFIKPSMSINDAEQLVAAAGKMFTQVNGGDYSSVILNKEQVQSNLPTI</sequence>
<accession>A0A9X3LL29</accession>
<dbReference type="PANTHER" id="PTHR39209:SF2">
    <property type="entry name" value="CYTOPLASMIC PROTEIN"/>
    <property type="match status" value="1"/>
</dbReference>